<proteinExistence type="predicted"/>
<dbReference type="EMBL" id="JAUDZG010000004">
    <property type="protein sequence ID" value="KAK3306123.1"/>
    <property type="molecule type" value="Genomic_DNA"/>
</dbReference>
<protein>
    <submittedName>
        <fullName evidence="2">Uncharacterized protein</fullName>
    </submittedName>
</protein>
<dbReference type="GeneID" id="87886779"/>
<name>A0AAJ0M243_9PEZI</name>
<gene>
    <name evidence="2" type="ORF">B0T15DRAFT_511969</name>
</gene>
<feature type="region of interest" description="Disordered" evidence="1">
    <location>
        <begin position="57"/>
        <end position="90"/>
    </location>
</feature>
<comment type="caution">
    <text evidence="2">The sequence shown here is derived from an EMBL/GenBank/DDBJ whole genome shotgun (WGS) entry which is preliminary data.</text>
</comment>
<dbReference type="AlphaFoldDB" id="A0AAJ0M243"/>
<dbReference type="Proteomes" id="UP001273166">
    <property type="component" value="Unassembled WGS sequence"/>
</dbReference>
<reference evidence="2" key="1">
    <citation type="journal article" date="2023" name="Mol. Phylogenet. Evol.">
        <title>Genome-scale phylogeny and comparative genomics of the fungal order Sordariales.</title>
        <authorList>
            <person name="Hensen N."/>
            <person name="Bonometti L."/>
            <person name="Westerberg I."/>
            <person name="Brannstrom I.O."/>
            <person name="Guillou S."/>
            <person name="Cros-Aarteil S."/>
            <person name="Calhoun S."/>
            <person name="Haridas S."/>
            <person name="Kuo A."/>
            <person name="Mondo S."/>
            <person name="Pangilinan J."/>
            <person name="Riley R."/>
            <person name="LaButti K."/>
            <person name="Andreopoulos B."/>
            <person name="Lipzen A."/>
            <person name="Chen C."/>
            <person name="Yan M."/>
            <person name="Daum C."/>
            <person name="Ng V."/>
            <person name="Clum A."/>
            <person name="Steindorff A."/>
            <person name="Ohm R.A."/>
            <person name="Martin F."/>
            <person name="Silar P."/>
            <person name="Natvig D.O."/>
            <person name="Lalanne C."/>
            <person name="Gautier V."/>
            <person name="Ament-Velasquez S.L."/>
            <person name="Kruys A."/>
            <person name="Hutchinson M.I."/>
            <person name="Powell A.J."/>
            <person name="Barry K."/>
            <person name="Miller A.N."/>
            <person name="Grigoriev I.V."/>
            <person name="Debuchy R."/>
            <person name="Gladieux P."/>
            <person name="Hiltunen Thoren M."/>
            <person name="Johannesson H."/>
        </authorList>
    </citation>
    <scope>NUCLEOTIDE SEQUENCE</scope>
    <source>
        <strain evidence="2">CBS 333.67</strain>
    </source>
</reference>
<reference evidence="2" key="2">
    <citation type="submission" date="2023-06" db="EMBL/GenBank/DDBJ databases">
        <authorList>
            <consortium name="Lawrence Berkeley National Laboratory"/>
            <person name="Mondo S.J."/>
            <person name="Hensen N."/>
            <person name="Bonometti L."/>
            <person name="Westerberg I."/>
            <person name="Brannstrom I.O."/>
            <person name="Guillou S."/>
            <person name="Cros-Aarteil S."/>
            <person name="Calhoun S."/>
            <person name="Haridas S."/>
            <person name="Kuo A."/>
            <person name="Pangilinan J."/>
            <person name="Riley R."/>
            <person name="Labutti K."/>
            <person name="Andreopoulos B."/>
            <person name="Lipzen A."/>
            <person name="Chen C."/>
            <person name="Yanf M."/>
            <person name="Daum C."/>
            <person name="Ng V."/>
            <person name="Clum A."/>
            <person name="Steindorff A."/>
            <person name="Ohm R."/>
            <person name="Martin F."/>
            <person name="Silar P."/>
            <person name="Natvig D."/>
            <person name="Lalanne C."/>
            <person name="Gautier V."/>
            <person name="Ament-Velasquez S.L."/>
            <person name="Kruys A."/>
            <person name="Hutchinson M.I."/>
            <person name="Powell A.J."/>
            <person name="Barry K."/>
            <person name="Miller A.N."/>
            <person name="Grigoriev I.V."/>
            <person name="Debuchy R."/>
            <person name="Gladieux P."/>
            <person name="Thoren M.H."/>
            <person name="Johannesson H."/>
        </authorList>
    </citation>
    <scope>NUCLEOTIDE SEQUENCE</scope>
    <source>
        <strain evidence="2">CBS 333.67</strain>
    </source>
</reference>
<feature type="compositionally biased region" description="Basic and acidic residues" evidence="1">
    <location>
        <begin position="64"/>
        <end position="75"/>
    </location>
</feature>
<accession>A0AAJ0M243</accession>
<evidence type="ECO:0000313" key="3">
    <source>
        <dbReference type="Proteomes" id="UP001273166"/>
    </source>
</evidence>
<sequence>MLQFACRVPGCPSVRQDFRIKRKLLFHPTADPYRHRASSPPGVTVWGYGVPGTPYRPTINAPKTRLEGEGDREVPETLPFLPSRPKPGATRARSRILPLPIVVEEDPANNGKQEYGRSITPNDTIQPLALLVHSTAPIVSFHTECGWDLVEQVMYLAVLLTIDIVHLEPGESAPEHIRLLNHGVYGAAIPFSGFVKGLSITKLPELYKNSILYAPK</sequence>
<evidence type="ECO:0000313" key="2">
    <source>
        <dbReference type="EMBL" id="KAK3306123.1"/>
    </source>
</evidence>
<organism evidence="2 3">
    <name type="scientific">Chaetomium strumarium</name>
    <dbReference type="NCBI Taxonomy" id="1170767"/>
    <lineage>
        <taxon>Eukaryota</taxon>
        <taxon>Fungi</taxon>
        <taxon>Dikarya</taxon>
        <taxon>Ascomycota</taxon>
        <taxon>Pezizomycotina</taxon>
        <taxon>Sordariomycetes</taxon>
        <taxon>Sordariomycetidae</taxon>
        <taxon>Sordariales</taxon>
        <taxon>Chaetomiaceae</taxon>
        <taxon>Chaetomium</taxon>
    </lineage>
</organism>
<keyword evidence="3" id="KW-1185">Reference proteome</keyword>
<evidence type="ECO:0000256" key="1">
    <source>
        <dbReference type="SAM" id="MobiDB-lite"/>
    </source>
</evidence>
<dbReference type="RefSeq" id="XP_062721903.1">
    <property type="nucleotide sequence ID" value="XM_062867950.1"/>
</dbReference>